<dbReference type="Proteomes" id="UP000077961">
    <property type="component" value="Unassembled WGS sequence"/>
</dbReference>
<dbReference type="AlphaFoldDB" id="A0A1A9N2W2"/>
<gene>
    <name evidence="2" type="ORF">A6V36_34530</name>
    <name evidence="1" type="ORF">A6V37_33265</name>
</gene>
<evidence type="ECO:0000313" key="4">
    <source>
        <dbReference type="Proteomes" id="UP000078116"/>
    </source>
</evidence>
<proteinExistence type="predicted"/>
<sequence>MKIAQTSACFSHAVRYDAVITYKNGPARGTGERRSVEMKSAIHDQCILITVFPLWLQGSSSLICRVPKRMGVH</sequence>
<name>A0A1A9N2W2_9BURK</name>
<organism evidence="1 4">
    <name type="scientific">Paraburkholderia ginsengiterrae</name>
    <dbReference type="NCBI Taxonomy" id="1462993"/>
    <lineage>
        <taxon>Bacteria</taxon>
        <taxon>Pseudomonadati</taxon>
        <taxon>Pseudomonadota</taxon>
        <taxon>Betaproteobacteria</taxon>
        <taxon>Burkholderiales</taxon>
        <taxon>Burkholderiaceae</taxon>
        <taxon>Paraburkholderia</taxon>
    </lineage>
</organism>
<keyword evidence="3" id="KW-1185">Reference proteome</keyword>
<evidence type="ECO:0000313" key="1">
    <source>
        <dbReference type="EMBL" id="OAJ55244.1"/>
    </source>
</evidence>
<accession>A0A1A9N2W2</accession>
<comment type="caution">
    <text evidence="1">The sequence shown here is derived from an EMBL/GenBank/DDBJ whole genome shotgun (WGS) entry which is preliminary data.</text>
</comment>
<dbReference type="Proteomes" id="UP000078116">
    <property type="component" value="Unassembled WGS sequence"/>
</dbReference>
<protein>
    <submittedName>
        <fullName evidence="1">Uncharacterized protein</fullName>
    </submittedName>
</protein>
<evidence type="ECO:0000313" key="3">
    <source>
        <dbReference type="Proteomes" id="UP000077961"/>
    </source>
</evidence>
<reference evidence="3 4" key="1">
    <citation type="submission" date="2016-04" db="EMBL/GenBank/DDBJ databases">
        <title>Reclassification of Paraburkholderia panaciterrae (Farh et al. 2015) Dobritsa &amp; Samadpour 2016 as a later homotypic synonym of Paraburkholderia ginsengiterrae (Farh et al. 2015) Dobritsa &amp; Samadpour 2016.</title>
        <authorList>
            <person name="Dobritsa A.P."/>
            <person name="Kutumbaka K."/>
            <person name="Samadpour M."/>
        </authorList>
    </citation>
    <scope>NUCLEOTIDE SEQUENCE [LARGE SCALE GENOMIC DNA]</scope>
    <source>
        <strain evidence="1 4">DCY85</strain>
        <strain evidence="2 3">DCY85-1</strain>
    </source>
</reference>
<evidence type="ECO:0000313" key="2">
    <source>
        <dbReference type="EMBL" id="OAJ55660.1"/>
    </source>
</evidence>
<dbReference type="EMBL" id="LXJZ01000190">
    <property type="protein sequence ID" value="OAJ55660.1"/>
    <property type="molecule type" value="Genomic_DNA"/>
</dbReference>
<dbReference type="EMBL" id="LXKA01000343">
    <property type="protein sequence ID" value="OAJ55244.1"/>
    <property type="molecule type" value="Genomic_DNA"/>
</dbReference>